<keyword evidence="6 12" id="KW-0547">Nucleotide-binding</keyword>
<dbReference type="Gramene" id="Manes.02G057500.1.v8.1">
    <property type="protein sequence ID" value="Manes.02G057500.1.v8.1.CDS.1"/>
    <property type="gene ID" value="Manes.02G057500.v8.1"/>
</dbReference>
<evidence type="ECO:0000256" key="10">
    <source>
        <dbReference type="ARBA" id="ARBA00023136"/>
    </source>
</evidence>
<dbReference type="FunFam" id="3.30.200.20:FF:000039">
    <property type="entry name" value="receptor-like protein kinase FERONIA"/>
    <property type="match status" value="1"/>
</dbReference>
<dbReference type="Gene3D" id="1.10.510.10">
    <property type="entry name" value="Transferase(Phosphotransferase) domain 1"/>
    <property type="match status" value="1"/>
</dbReference>
<dbReference type="Proteomes" id="UP000091857">
    <property type="component" value="Chromosome 2"/>
</dbReference>
<feature type="transmembrane region" description="Helical" evidence="13">
    <location>
        <begin position="446"/>
        <end position="467"/>
    </location>
</feature>
<comment type="caution">
    <text evidence="16">The sequence shown here is derived from an EMBL/GenBank/DDBJ whole genome shotgun (WGS) entry which is preliminary data.</text>
</comment>
<accession>A0A2C9WCS6</accession>
<keyword evidence="11" id="KW-0325">Glycoprotein</keyword>
<sequence>MSFGDHPWIYLFVLLHLIPSITGFRPYNPQDLILLDCGASSSTISLDGRSWDGDDHSKFHASSPATSSAFTASQQNPSVTQVPYMTARIFHSNFTYTFPVLPGLKFVRLYFYPAAYSNLDISKSFFSLIANNYTLLQNFSASLTISAVKPSIAYFVKEYIVPVRENRINLTFSPSPSSFAFINGIEIVSMPNDLYAKSNDKPLFYVGIDDNPFYWDNTTALEKFYRLNVGGQYISGVNDTGMYRTWLQDTNYIFAALSASTVVTPPDDIQIKYSAETPAYTAPAEVYSTMRLMGRDQRVNQNYNLTWYFPVDAGFNYLVRLHFCQFLREVTISNQVIFSIFINNHTAEAVADVILWAGGNSIPVYKDYVVWIPDDGSQSKQYLWLALHPYMEQNPEHADAFLNGLEIFKLNNSGGSLAGSNPEPVSASPEQHPMPKIMKHKRPSQVMVVLGVVFGGIFAVSSILCFVHQRKRKLRECGTSKHESSWFSLSYASSSATNTIALSLPTDLCRKFTIAEIRASTRNFDNENAIGYGGFGTVYKGYIETGSIPVAIKRLDSSSRQGILEFQAEIEMLSRLRHVHLVSLIGFCDDQGDMILVYEFMENGNLRDHLYKTKNPPLQWKQRLQICIGAARGLHYLHTGGKHIIIHRDVKSSNILLDGNWKAKVSDFGMSRTGPTSESQTHVSTIVKGTFGYLDPEYYRRQQLTEKSDVYSFGVVLLEVLCARAPIISSLPKEQVNLVQWARDCYLAGTLDQIIDPQLKSDVAPASLNKFGEIAESCVRDKAIERPTMGDVVWSLEFALQLQETAEKNVHSGNILSDSQKSSFVEEVITKDDDDEAFTSSSAQISVLSSTVDTGERSSTNYRWI</sequence>
<dbReference type="SUPFAM" id="SSF56112">
    <property type="entry name" value="Protein kinase-like (PK-like)"/>
    <property type="match status" value="1"/>
</dbReference>
<protein>
    <recommendedName>
        <fullName evidence="15">Protein kinase domain-containing protein</fullName>
    </recommendedName>
</protein>
<dbReference type="PANTHER" id="PTHR34590">
    <property type="entry name" value="OS03G0124300 PROTEIN-RELATED"/>
    <property type="match status" value="1"/>
</dbReference>
<reference evidence="17" key="1">
    <citation type="journal article" date="2016" name="Nat. Biotechnol.">
        <title>Sequencing wild and cultivated cassava and related species reveals extensive interspecific hybridization and genetic diversity.</title>
        <authorList>
            <person name="Bredeson J.V."/>
            <person name="Lyons J.B."/>
            <person name="Prochnik S.E."/>
            <person name="Wu G.A."/>
            <person name="Ha C.M."/>
            <person name="Edsinger-Gonzales E."/>
            <person name="Grimwood J."/>
            <person name="Schmutz J."/>
            <person name="Rabbi I.Y."/>
            <person name="Egesi C."/>
            <person name="Nauluvula P."/>
            <person name="Lebot V."/>
            <person name="Ndunguru J."/>
            <person name="Mkamilo G."/>
            <person name="Bart R.S."/>
            <person name="Setter T.L."/>
            <person name="Gleadow R.M."/>
            <person name="Kulakow P."/>
            <person name="Ferguson M.E."/>
            <person name="Rounsley S."/>
            <person name="Rokhsar D.S."/>
        </authorList>
    </citation>
    <scope>NUCLEOTIDE SEQUENCE [LARGE SCALE GENOMIC DNA]</scope>
    <source>
        <strain evidence="17">cv. AM560-2</strain>
    </source>
</reference>
<evidence type="ECO:0000256" key="5">
    <source>
        <dbReference type="ARBA" id="ARBA00022729"/>
    </source>
</evidence>
<feature type="domain" description="Protein kinase" evidence="15">
    <location>
        <begin position="524"/>
        <end position="799"/>
    </location>
</feature>
<dbReference type="Gene3D" id="2.60.120.430">
    <property type="entry name" value="Galactose-binding lectin"/>
    <property type="match status" value="2"/>
</dbReference>
<dbReference type="GO" id="GO:0005524">
    <property type="term" value="F:ATP binding"/>
    <property type="evidence" value="ECO:0007669"/>
    <property type="project" value="UniProtKB-UniRule"/>
</dbReference>
<dbReference type="GO" id="GO:0005886">
    <property type="term" value="C:plasma membrane"/>
    <property type="evidence" value="ECO:0000318"/>
    <property type="project" value="GO_Central"/>
</dbReference>
<dbReference type="FunFam" id="2.60.120.430:FF:000007">
    <property type="entry name" value="FERONIA receptor-like kinase"/>
    <property type="match status" value="1"/>
</dbReference>
<evidence type="ECO:0000256" key="7">
    <source>
        <dbReference type="ARBA" id="ARBA00022777"/>
    </source>
</evidence>
<keyword evidence="7" id="KW-0418">Kinase</keyword>
<feature type="signal peptide" evidence="14">
    <location>
        <begin position="1"/>
        <end position="23"/>
    </location>
</feature>
<dbReference type="OMA" id="MICHAFL"/>
<evidence type="ECO:0000256" key="12">
    <source>
        <dbReference type="PROSITE-ProRule" id="PRU10141"/>
    </source>
</evidence>
<dbReference type="FunFam" id="2.60.120.430:FF:000003">
    <property type="entry name" value="FERONIA receptor-like kinase"/>
    <property type="match status" value="1"/>
</dbReference>
<dbReference type="InterPro" id="IPR008271">
    <property type="entry name" value="Ser/Thr_kinase_AS"/>
</dbReference>
<keyword evidence="10 13" id="KW-0472">Membrane</keyword>
<evidence type="ECO:0000256" key="1">
    <source>
        <dbReference type="ARBA" id="ARBA00004479"/>
    </source>
</evidence>
<dbReference type="GO" id="GO:0004714">
    <property type="term" value="F:transmembrane receptor protein tyrosine kinase activity"/>
    <property type="evidence" value="ECO:0007669"/>
    <property type="project" value="InterPro"/>
</dbReference>
<proteinExistence type="predicted"/>
<name>A0A2C9WCS6_MANES</name>
<evidence type="ECO:0000256" key="14">
    <source>
        <dbReference type="SAM" id="SignalP"/>
    </source>
</evidence>
<organism evidence="16 17">
    <name type="scientific">Manihot esculenta</name>
    <name type="common">Cassava</name>
    <name type="synonym">Jatropha manihot</name>
    <dbReference type="NCBI Taxonomy" id="3983"/>
    <lineage>
        <taxon>Eukaryota</taxon>
        <taxon>Viridiplantae</taxon>
        <taxon>Streptophyta</taxon>
        <taxon>Embryophyta</taxon>
        <taxon>Tracheophyta</taxon>
        <taxon>Spermatophyta</taxon>
        <taxon>Magnoliopsida</taxon>
        <taxon>eudicotyledons</taxon>
        <taxon>Gunneridae</taxon>
        <taxon>Pentapetalae</taxon>
        <taxon>rosids</taxon>
        <taxon>fabids</taxon>
        <taxon>Malpighiales</taxon>
        <taxon>Euphorbiaceae</taxon>
        <taxon>Crotonoideae</taxon>
        <taxon>Manihoteae</taxon>
        <taxon>Manihot</taxon>
    </lineage>
</organism>
<dbReference type="InterPro" id="IPR024788">
    <property type="entry name" value="Malectin-like_Carb-bd_dom"/>
</dbReference>
<dbReference type="AlphaFoldDB" id="A0A2C9WCS6"/>
<evidence type="ECO:0000256" key="6">
    <source>
        <dbReference type="ARBA" id="ARBA00022741"/>
    </source>
</evidence>
<dbReference type="PROSITE" id="PS00108">
    <property type="entry name" value="PROTEIN_KINASE_ST"/>
    <property type="match status" value="1"/>
</dbReference>
<feature type="binding site" evidence="12">
    <location>
        <position position="553"/>
    </location>
    <ligand>
        <name>ATP</name>
        <dbReference type="ChEBI" id="CHEBI:30616"/>
    </ligand>
</feature>
<keyword evidence="17" id="KW-1185">Reference proteome</keyword>
<dbReference type="CDD" id="cd14066">
    <property type="entry name" value="STKc_IRAK"/>
    <property type="match status" value="1"/>
</dbReference>
<dbReference type="Pfam" id="PF12819">
    <property type="entry name" value="Malectin_like"/>
    <property type="match status" value="1"/>
</dbReference>
<dbReference type="InterPro" id="IPR045272">
    <property type="entry name" value="ANXUR1/2-like"/>
</dbReference>
<dbReference type="InterPro" id="IPR017441">
    <property type="entry name" value="Protein_kinase_ATP_BS"/>
</dbReference>
<dbReference type="GO" id="GO:0004674">
    <property type="term" value="F:protein serine/threonine kinase activity"/>
    <property type="evidence" value="ECO:0007669"/>
    <property type="project" value="UniProtKB-KW"/>
</dbReference>
<keyword evidence="3" id="KW-0808">Transferase</keyword>
<dbReference type="PROSITE" id="PS50011">
    <property type="entry name" value="PROTEIN_KINASE_DOM"/>
    <property type="match status" value="1"/>
</dbReference>
<dbReference type="Pfam" id="PF07714">
    <property type="entry name" value="PK_Tyr_Ser-Thr"/>
    <property type="match status" value="1"/>
</dbReference>
<gene>
    <name evidence="16" type="ORF">MANES_02G057500v8</name>
</gene>
<dbReference type="SMART" id="SM00220">
    <property type="entry name" value="S_TKc"/>
    <property type="match status" value="1"/>
</dbReference>
<evidence type="ECO:0000256" key="9">
    <source>
        <dbReference type="ARBA" id="ARBA00022989"/>
    </source>
</evidence>
<evidence type="ECO:0000259" key="15">
    <source>
        <dbReference type="PROSITE" id="PS50011"/>
    </source>
</evidence>
<dbReference type="EMBL" id="CM004388">
    <property type="protein sequence ID" value="OAY56941.1"/>
    <property type="molecule type" value="Genomic_DNA"/>
</dbReference>
<keyword evidence="5 14" id="KW-0732">Signal</keyword>
<evidence type="ECO:0000256" key="8">
    <source>
        <dbReference type="ARBA" id="ARBA00022840"/>
    </source>
</evidence>
<dbReference type="PANTHER" id="PTHR34590:SF5">
    <property type="entry name" value="OS04G0586500 PROTEIN"/>
    <property type="match status" value="1"/>
</dbReference>
<evidence type="ECO:0000256" key="2">
    <source>
        <dbReference type="ARBA" id="ARBA00022527"/>
    </source>
</evidence>
<dbReference type="FunFam" id="1.10.510.10:FF:000252">
    <property type="entry name" value="Receptor-like protein kinase FERONIA"/>
    <property type="match status" value="1"/>
</dbReference>
<dbReference type="GO" id="GO:0010038">
    <property type="term" value="P:response to metal ion"/>
    <property type="evidence" value="ECO:0007669"/>
    <property type="project" value="UniProtKB-ARBA"/>
</dbReference>
<evidence type="ECO:0000313" key="17">
    <source>
        <dbReference type="Proteomes" id="UP000091857"/>
    </source>
</evidence>
<dbReference type="InterPro" id="IPR001245">
    <property type="entry name" value="Ser-Thr/Tyr_kinase_cat_dom"/>
</dbReference>
<keyword evidence="9 13" id="KW-1133">Transmembrane helix</keyword>
<dbReference type="Gene3D" id="3.30.200.20">
    <property type="entry name" value="Phosphorylase Kinase, domain 1"/>
    <property type="match status" value="1"/>
</dbReference>
<evidence type="ECO:0000256" key="13">
    <source>
        <dbReference type="SAM" id="Phobius"/>
    </source>
</evidence>
<dbReference type="PROSITE" id="PS00107">
    <property type="entry name" value="PROTEIN_KINASE_ATP"/>
    <property type="match status" value="1"/>
</dbReference>
<evidence type="ECO:0000256" key="11">
    <source>
        <dbReference type="ARBA" id="ARBA00023180"/>
    </source>
</evidence>
<dbReference type="GO" id="GO:0004672">
    <property type="term" value="F:protein kinase activity"/>
    <property type="evidence" value="ECO:0000318"/>
    <property type="project" value="GO_Central"/>
</dbReference>
<dbReference type="InterPro" id="IPR000719">
    <property type="entry name" value="Prot_kinase_dom"/>
</dbReference>
<evidence type="ECO:0000256" key="3">
    <source>
        <dbReference type="ARBA" id="ARBA00022679"/>
    </source>
</evidence>
<feature type="chain" id="PRO_5013016804" description="Protein kinase domain-containing protein" evidence="14">
    <location>
        <begin position="24"/>
        <end position="865"/>
    </location>
</feature>
<keyword evidence="2" id="KW-0723">Serine/threonine-protein kinase</keyword>
<comment type="subcellular location">
    <subcellularLocation>
        <location evidence="1">Membrane</location>
        <topology evidence="1">Single-pass type I membrane protein</topology>
    </subcellularLocation>
</comment>
<dbReference type="OrthoDB" id="1720310at2759"/>
<keyword evidence="8 12" id="KW-0067">ATP-binding</keyword>
<keyword evidence="4 13" id="KW-0812">Transmembrane</keyword>
<dbReference type="InterPro" id="IPR011009">
    <property type="entry name" value="Kinase-like_dom_sf"/>
</dbReference>
<evidence type="ECO:0000256" key="4">
    <source>
        <dbReference type="ARBA" id="ARBA00022692"/>
    </source>
</evidence>
<evidence type="ECO:0000313" key="16">
    <source>
        <dbReference type="EMBL" id="OAY56941.1"/>
    </source>
</evidence>